<feature type="region of interest" description="Disordered" evidence="1">
    <location>
        <begin position="629"/>
        <end position="1136"/>
    </location>
</feature>
<feature type="compositionally biased region" description="Basic and acidic residues" evidence="1">
    <location>
        <begin position="302"/>
        <end position="318"/>
    </location>
</feature>
<dbReference type="EMBL" id="QPFP01000005">
    <property type="protein sequence ID" value="TEB36843.1"/>
    <property type="molecule type" value="Genomic_DNA"/>
</dbReference>
<feature type="compositionally biased region" description="Polar residues" evidence="1">
    <location>
        <begin position="990"/>
        <end position="1016"/>
    </location>
</feature>
<keyword evidence="3" id="KW-1185">Reference proteome</keyword>
<feature type="compositionally biased region" description="Basic and acidic residues" evidence="1">
    <location>
        <begin position="425"/>
        <end position="437"/>
    </location>
</feature>
<feature type="compositionally biased region" description="Basic residues" evidence="1">
    <location>
        <begin position="1252"/>
        <end position="1263"/>
    </location>
</feature>
<feature type="compositionally biased region" description="Polar residues" evidence="1">
    <location>
        <begin position="243"/>
        <end position="254"/>
    </location>
</feature>
<feature type="compositionally biased region" description="Polar residues" evidence="1">
    <location>
        <begin position="1307"/>
        <end position="1329"/>
    </location>
</feature>
<feature type="region of interest" description="Disordered" evidence="1">
    <location>
        <begin position="589"/>
        <end position="617"/>
    </location>
</feature>
<feature type="compositionally biased region" description="Polar residues" evidence="1">
    <location>
        <begin position="166"/>
        <end position="175"/>
    </location>
</feature>
<feature type="compositionally biased region" description="Polar residues" evidence="1">
    <location>
        <begin position="199"/>
        <end position="212"/>
    </location>
</feature>
<feature type="compositionally biased region" description="Polar residues" evidence="1">
    <location>
        <begin position="52"/>
        <end position="68"/>
    </location>
</feature>
<feature type="compositionally biased region" description="Low complexity" evidence="1">
    <location>
        <begin position="656"/>
        <end position="672"/>
    </location>
</feature>
<feature type="compositionally biased region" description="Pro residues" evidence="1">
    <location>
        <begin position="1099"/>
        <end position="1108"/>
    </location>
</feature>
<feature type="compositionally biased region" description="Polar residues" evidence="1">
    <location>
        <begin position="1173"/>
        <end position="1184"/>
    </location>
</feature>
<feature type="compositionally biased region" description="Basic and acidic residues" evidence="1">
    <location>
        <begin position="445"/>
        <end position="464"/>
    </location>
</feature>
<feature type="compositionally biased region" description="Low complexity" evidence="1">
    <location>
        <begin position="1278"/>
        <end position="1301"/>
    </location>
</feature>
<accession>A0A4Y7TRN4</accession>
<feature type="compositionally biased region" description="Low complexity" evidence="1">
    <location>
        <begin position="590"/>
        <end position="601"/>
    </location>
</feature>
<feature type="compositionally biased region" description="Basic and acidic residues" evidence="1">
    <location>
        <begin position="406"/>
        <end position="416"/>
    </location>
</feature>
<feature type="compositionally biased region" description="Polar residues" evidence="1">
    <location>
        <begin position="1198"/>
        <end position="1209"/>
    </location>
</feature>
<feature type="compositionally biased region" description="Polar residues" evidence="1">
    <location>
        <begin position="182"/>
        <end position="191"/>
    </location>
</feature>
<dbReference type="STRING" id="71717.A0A4Y7TRN4"/>
<feature type="region of interest" description="Disordered" evidence="1">
    <location>
        <begin position="1"/>
        <end position="472"/>
    </location>
</feature>
<evidence type="ECO:0000256" key="1">
    <source>
        <dbReference type="SAM" id="MobiDB-lite"/>
    </source>
</evidence>
<protein>
    <submittedName>
        <fullName evidence="2">Uncharacterized protein</fullName>
    </submittedName>
</protein>
<feature type="compositionally biased region" description="Polar residues" evidence="1">
    <location>
        <begin position="533"/>
        <end position="542"/>
    </location>
</feature>
<feature type="compositionally biased region" description="Basic and acidic residues" evidence="1">
    <location>
        <begin position="777"/>
        <end position="787"/>
    </location>
</feature>
<feature type="compositionally biased region" description="Low complexity" evidence="1">
    <location>
        <begin position="111"/>
        <end position="122"/>
    </location>
</feature>
<evidence type="ECO:0000313" key="2">
    <source>
        <dbReference type="EMBL" id="TEB36843.1"/>
    </source>
</evidence>
<name>A0A4Y7TRN4_COPMI</name>
<feature type="compositionally biased region" description="Basic residues" evidence="1">
    <location>
        <begin position="73"/>
        <end position="83"/>
    </location>
</feature>
<gene>
    <name evidence="2" type="ORF">FA13DRAFT_1706053</name>
</gene>
<feature type="compositionally biased region" description="Polar residues" evidence="1">
    <location>
        <begin position="28"/>
        <end position="42"/>
    </location>
</feature>
<organism evidence="2 3">
    <name type="scientific">Coprinellus micaceus</name>
    <name type="common">Glistening ink-cap mushroom</name>
    <name type="synonym">Coprinus micaceus</name>
    <dbReference type="NCBI Taxonomy" id="71717"/>
    <lineage>
        <taxon>Eukaryota</taxon>
        <taxon>Fungi</taxon>
        <taxon>Dikarya</taxon>
        <taxon>Basidiomycota</taxon>
        <taxon>Agaricomycotina</taxon>
        <taxon>Agaricomycetes</taxon>
        <taxon>Agaricomycetidae</taxon>
        <taxon>Agaricales</taxon>
        <taxon>Agaricineae</taxon>
        <taxon>Psathyrellaceae</taxon>
        <taxon>Coprinellus</taxon>
    </lineage>
</organism>
<feature type="compositionally biased region" description="Low complexity" evidence="1">
    <location>
        <begin position="1230"/>
        <end position="1251"/>
    </location>
</feature>
<feature type="compositionally biased region" description="Polar residues" evidence="1">
    <location>
        <begin position="949"/>
        <end position="980"/>
    </location>
</feature>
<proteinExistence type="predicted"/>
<feature type="compositionally biased region" description="Polar residues" evidence="1">
    <location>
        <begin position="846"/>
        <end position="880"/>
    </location>
</feature>
<feature type="compositionally biased region" description="Polar residues" evidence="1">
    <location>
        <begin position="1"/>
        <end position="21"/>
    </location>
</feature>
<sequence length="1401" mass="149201">MPNPQSPASGGAESSKSTPTRSGGMASHSPTTVLISISSADPSPTFHPFPSPATNSAQTAVTFATPSSGIPHPRPKKSVKRRPPTPGGPSSADAFQKVARSQLLQPHPELPSYSTPPSSRTPLAPSPIARTAPTSSTARKGEGILPSSHPESPSQPRPHRRKPSRLNLSAISNHGSLPPSPSNAQLHSPTSPHGPVPASITSIAQDPSQARQDASAPSHPGHQGRHLKRRGTIDSEDSPDGHSMTSANLDSPSTKAMMERLLSAPDYFTLHDPRDVDDDDDTSTGSLKFAKVGEDRENEDGHEDRRLRNVREQRERSKIQKLLGSDVDNNAGSVSRPRRVDGFWSDSDFKQGVSAGNKGSAEIGGPASPSWKRKRSVPSSFKAPAPNSPKGPGFWSSSVPSLGSPRADERYGDSQERLLLPRASQDSRYRSTSKEQNLRSPPSSPRERHLSSDSNRHPRVHALDALRPAPAIVKRSKTMSGAIVTSHSNPEAIIPPPRLSSRNALNAQKATADGHVGKEAGIDARTRVKPSKSAKTLSISQSEPHHHQTPAGVVVEEYKRQIHDTQKATPASKESRRLSALQWMIEQTKSVTRSRSASASVPPSPHSSNQSMSPPFSVTNFARSQAIARSKSGIPATTMEQHLSPGGPSMPPLPSPMSIVSANNSSSSLLSPEARFGRPAPVYSSSRPRARGEVLSPVLASASVQPPDSPWDGSSSLLVPGSPRSEGHQSSETGHYVPARSHPGYWSSGETKGGEKEKRGMVSGLGKKLSKRKLNKRKEECGEKEVQDSQSRGRVWGRSEARDGGAQSDTQAQRLPRRGVSVDRPPTLHHRKSLRLSIDKFADDGNVSQSPSSFHGVSSPTYQSISSPGQASPQVDTPTKSSRKESGGSKQFWKFVKRIGSSGGLRDKYQSNPYAAMPTPPTHTPESVHSRVTAEANGNQGLSRGRRSSVGQVASFNTGTPAKTPASTPSLKHASSSADGHNSYYAHSKGYQNVNTRSSTLGSSDPVSSSRVFQRTHSSRSSESSVIELVNPPPLPTHPPSAFLSQRFGPRSENGNHSDGSYRASPGRTPSLRTRKSSTNTTKTATEEDWMASEVTTPASPPSLPTPPRRPKPAISTSLEDLTSRPDEASDFESESPLIPVFTVDNAINQFKPRKRSDAAQLDGGRYGITAIPFSTSSSTNANIQPPPQLGAFPVAVSSPTSLSRSISAQPPPRPTRDARRLVSPTRTFSSVPQPNQDSSSSSADSSPALKGKLKKSNSKSRKDKPTLAGYPSKPPTSAFGPSPGFSNSSSSLGATTTPNLPNLPPSSQHVLSNPSSPLVASPQSTNPRSPAPDFVSVEFRERSSLQLSRGLSEQEKAEKWDALLEKSEQAGGTLHLTLGLSPGQLDSDQLTLGSSISVDL</sequence>
<reference evidence="2 3" key="1">
    <citation type="journal article" date="2019" name="Nat. Ecol. Evol.">
        <title>Megaphylogeny resolves global patterns of mushroom evolution.</title>
        <authorList>
            <person name="Varga T."/>
            <person name="Krizsan K."/>
            <person name="Foldi C."/>
            <person name="Dima B."/>
            <person name="Sanchez-Garcia M."/>
            <person name="Sanchez-Ramirez S."/>
            <person name="Szollosi G.J."/>
            <person name="Szarkandi J.G."/>
            <person name="Papp V."/>
            <person name="Albert L."/>
            <person name="Andreopoulos W."/>
            <person name="Angelini C."/>
            <person name="Antonin V."/>
            <person name="Barry K.W."/>
            <person name="Bougher N.L."/>
            <person name="Buchanan P."/>
            <person name="Buyck B."/>
            <person name="Bense V."/>
            <person name="Catcheside P."/>
            <person name="Chovatia M."/>
            <person name="Cooper J."/>
            <person name="Damon W."/>
            <person name="Desjardin D."/>
            <person name="Finy P."/>
            <person name="Geml J."/>
            <person name="Haridas S."/>
            <person name="Hughes K."/>
            <person name="Justo A."/>
            <person name="Karasinski D."/>
            <person name="Kautmanova I."/>
            <person name="Kiss B."/>
            <person name="Kocsube S."/>
            <person name="Kotiranta H."/>
            <person name="LaButti K.M."/>
            <person name="Lechner B.E."/>
            <person name="Liimatainen K."/>
            <person name="Lipzen A."/>
            <person name="Lukacs Z."/>
            <person name="Mihaltcheva S."/>
            <person name="Morgado L.N."/>
            <person name="Niskanen T."/>
            <person name="Noordeloos M.E."/>
            <person name="Ohm R.A."/>
            <person name="Ortiz-Santana B."/>
            <person name="Ovrebo C."/>
            <person name="Racz N."/>
            <person name="Riley R."/>
            <person name="Savchenko A."/>
            <person name="Shiryaev A."/>
            <person name="Soop K."/>
            <person name="Spirin V."/>
            <person name="Szebenyi C."/>
            <person name="Tomsovsky M."/>
            <person name="Tulloss R.E."/>
            <person name="Uehling J."/>
            <person name="Grigoriev I.V."/>
            <person name="Vagvolgyi C."/>
            <person name="Papp T."/>
            <person name="Martin F.M."/>
            <person name="Miettinen O."/>
            <person name="Hibbett D.S."/>
            <person name="Nagy L.G."/>
        </authorList>
    </citation>
    <scope>NUCLEOTIDE SEQUENCE [LARGE SCALE GENOMIC DNA]</scope>
    <source>
        <strain evidence="2 3">FP101781</strain>
    </source>
</reference>
<feature type="compositionally biased region" description="Polar residues" evidence="1">
    <location>
        <begin position="702"/>
        <end position="717"/>
    </location>
</feature>
<dbReference type="Proteomes" id="UP000298030">
    <property type="component" value="Unassembled WGS sequence"/>
</dbReference>
<dbReference type="OrthoDB" id="3002438at2759"/>
<evidence type="ECO:0000313" key="3">
    <source>
        <dbReference type="Proteomes" id="UP000298030"/>
    </source>
</evidence>
<feature type="region of interest" description="Disordered" evidence="1">
    <location>
        <begin position="1169"/>
        <end position="1335"/>
    </location>
</feature>
<comment type="caution">
    <text evidence="2">The sequence shown here is derived from an EMBL/GenBank/DDBJ whole genome shotgun (WGS) entry which is preliminary data.</text>
</comment>
<feature type="region of interest" description="Disordered" evidence="1">
    <location>
        <begin position="526"/>
        <end position="551"/>
    </location>
</feature>